<gene>
    <name evidence="6" type="ORF">ABOM_001812</name>
</gene>
<reference evidence="6 7" key="1">
    <citation type="journal article" date="2016" name="Genome Biol. Evol.">
        <title>Draft genome sequence of an aflatoxigenic Aspergillus species, A. bombycis.</title>
        <authorList>
            <person name="Moore G.G."/>
            <person name="Mack B.M."/>
            <person name="Beltz S.B."/>
            <person name="Gilbert M.K."/>
        </authorList>
    </citation>
    <scope>NUCLEOTIDE SEQUENCE [LARGE SCALE GENOMIC DNA]</scope>
    <source>
        <strain evidence="7">NRRL 26010</strain>
    </source>
</reference>
<dbReference type="GO" id="GO:0005525">
    <property type="term" value="F:GTP binding"/>
    <property type="evidence" value="ECO:0007669"/>
    <property type="project" value="UniProtKB-KW"/>
</dbReference>
<evidence type="ECO:0000313" key="7">
    <source>
        <dbReference type="Proteomes" id="UP000179179"/>
    </source>
</evidence>
<feature type="region of interest" description="Disordered" evidence="5">
    <location>
        <begin position="192"/>
        <end position="235"/>
    </location>
</feature>
<feature type="binding site" evidence="3">
    <location>
        <begin position="129"/>
        <end position="132"/>
    </location>
    <ligand>
        <name>GTP</name>
        <dbReference type="ChEBI" id="CHEBI:37565"/>
    </ligand>
</feature>
<comment type="caution">
    <text evidence="6">The sequence shown here is derived from an EMBL/GenBank/DDBJ whole genome shotgun (WGS) entry which is preliminary data.</text>
</comment>
<evidence type="ECO:0000256" key="2">
    <source>
        <dbReference type="ARBA" id="ARBA00023134"/>
    </source>
</evidence>
<dbReference type="EMBL" id="LYCR01000007">
    <property type="protein sequence ID" value="OGM49664.1"/>
    <property type="molecule type" value="Genomic_DNA"/>
</dbReference>
<keyword evidence="4" id="KW-0479">Metal-binding</keyword>
<dbReference type="Proteomes" id="UP000179179">
    <property type="component" value="Unassembled WGS sequence"/>
</dbReference>
<evidence type="ECO:0000256" key="4">
    <source>
        <dbReference type="PIRSR" id="PIRSR606689-2"/>
    </source>
</evidence>
<dbReference type="Gene3D" id="3.40.50.300">
    <property type="entry name" value="P-loop containing nucleotide triphosphate hydrolases"/>
    <property type="match status" value="1"/>
</dbReference>
<dbReference type="PROSITE" id="PS51417">
    <property type="entry name" value="ARF"/>
    <property type="match status" value="1"/>
</dbReference>
<dbReference type="GeneID" id="34445202"/>
<dbReference type="InterPro" id="IPR024156">
    <property type="entry name" value="Small_GTPase_ARF"/>
</dbReference>
<dbReference type="RefSeq" id="XP_022393381.1">
    <property type="nucleotide sequence ID" value="XM_022528942.1"/>
</dbReference>
<keyword evidence="7" id="KW-1185">Reference proteome</keyword>
<accession>A0A1F8AD44</accession>
<dbReference type="AlphaFoldDB" id="A0A1F8AD44"/>
<sequence length="614" mass="71226">MAFPEAIVDWVMWPFRTLEFRVNLLGDYDCGKTTLLYQMKLGELVNTIPTIGFNVETVEYPNKYKWTIWDMSMSRRSREQLIHRYFREADIALFIHNCDPQQPKPIYDFQYFLDFLQKHGCRHLWIVLNKQDTLPLESASEIVDGLRKKYQKEMVKYGDQRSWRILDHRLSAKTGEGVLEILRQLRSSADLLLRTRPKPQPQPRADSKRDPGTEIAPDIPEDTVSSPSQSEPIDKRASQDLVNAQAFWDSFVTGDIPVWDHHAHLKVTYIVVLEYMKRRQSTFAMADVILAHLRRLRNSQPEKFGNRVHRTMTIFWILQLQIAIRNYRITKKLGGDPLWTDFYKVLFYTPSVMKPRLWSLYYSTKHLFSPRAWDSWTPPDHQPLPVVTSLLDKPAIYSTKQGDPARLIRFAFVFIRQCEQIAESYDEDAIQQALVTLQSTTTRLRAINTATPPYSETQARFWLHMVRTCLQSLEIPQADSRGILPSQLSFDGFVALFGLTPTSWKRYYIQRTWDGLAARVQYVGPDRRALPNVISISAHNNEVEAIMRGIAKEALDSDSEALEHVLLATHAESVESPGMREQRVDIEAFLSCDDDRLDHETGGFDDQKAWQISD</sequence>
<feature type="binding site" evidence="3">
    <location>
        <begin position="26"/>
        <end position="33"/>
    </location>
    <ligand>
        <name>GTP</name>
        <dbReference type="ChEBI" id="CHEBI:37565"/>
    </ligand>
</feature>
<evidence type="ECO:0000256" key="1">
    <source>
        <dbReference type="ARBA" id="ARBA00022741"/>
    </source>
</evidence>
<dbReference type="SMART" id="SM00177">
    <property type="entry name" value="ARF"/>
    <property type="match status" value="1"/>
</dbReference>
<feature type="binding site" evidence="4">
    <location>
        <position position="50"/>
    </location>
    <ligand>
        <name>Mg(2+)</name>
        <dbReference type="ChEBI" id="CHEBI:18420"/>
    </ligand>
</feature>
<evidence type="ECO:0000313" key="6">
    <source>
        <dbReference type="EMBL" id="OGM49664.1"/>
    </source>
</evidence>
<evidence type="ECO:0000256" key="5">
    <source>
        <dbReference type="SAM" id="MobiDB-lite"/>
    </source>
</evidence>
<keyword evidence="4" id="KW-0460">Magnesium</keyword>
<keyword evidence="1 3" id="KW-0547">Nucleotide-binding</keyword>
<evidence type="ECO:0000256" key="3">
    <source>
        <dbReference type="PIRSR" id="PIRSR606689-1"/>
    </source>
</evidence>
<dbReference type="GO" id="GO:0003924">
    <property type="term" value="F:GTPase activity"/>
    <property type="evidence" value="ECO:0007669"/>
    <property type="project" value="InterPro"/>
</dbReference>
<dbReference type="OrthoDB" id="427186at2759"/>
<proteinExistence type="predicted"/>
<dbReference type="GO" id="GO:0046872">
    <property type="term" value="F:metal ion binding"/>
    <property type="evidence" value="ECO:0007669"/>
    <property type="project" value="UniProtKB-KW"/>
</dbReference>
<dbReference type="STRING" id="109264.A0A1F8AD44"/>
<dbReference type="PANTHER" id="PTHR11711">
    <property type="entry name" value="ADP RIBOSYLATION FACTOR-RELATED"/>
    <property type="match status" value="1"/>
</dbReference>
<dbReference type="InterPro" id="IPR006689">
    <property type="entry name" value="Small_GTPase_ARF/SAR"/>
</dbReference>
<feature type="binding site" evidence="4">
    <location>
        <position position="33"/>
    </location>
    <ligand>
        <name>Mg(2+)</name>
        <dbReference type="ChEBI" id="CHEBI:18420"/>
    </ligand>
</feature>
<dbReference type="Pfam" id="PF00025">
    <property type="entry name" value="Arf"/>
    <property type="match status" value="1"/>
</dbReference>
<name>A0A1F8AD44_9EURO</name>
<dbReference type="SUPFAM" id="SSF52540">
    <property type="entry name" value="P-loop containing nucleoside triphosphate hydrolases"/>
    <property type="match status" value="1"/>
</dbReference>
<keyword evidence="2 3" id="KW-0342">GTP-binding</keyword>
<protein>
    <submittedName>
        <fullName evidence="6">ADP-ribosylation factor</fullName>
    </submittedName>
</protein>
<organism evidence="6 7">
    <name type="scientific">Aspergillus bombycis</name>
    <dbReference type="NCBI Taxonomy" id="109264"/>
    <lineage>
        <taxon>Eukaryota</taxon>
        <taxon>Fungi</taxon>
        <taxon>Dikarya</taxon>
        <taxon>Ascomycota</taxon>
        <taxon>Pezizomycotina</taxon>
        <taxon>Eurotiomycetes</taxon>
        <taxon>Eurotiomycetidae</taxon>
        <taxon>Eurotiales</taxon>
        <taxon>Aspergillaceae</taxon>
        <taxon>Aspergillus</taxon>
    </lineage>
</organism>
<dbReference type="InterPro" id="IPR027417">
    <property type="entry name" value="P-loop_NTPase"/>
</dbReference>